<proteinExistence type="predicted"/>
<accession>A0AAQ4QLJ1</accession>
<dbReference type="Pfam" id="PF21373">
    <property type="entry name" value="ZNHIT3_C"/>
    <property type="match status" value="1"/>
</dbReference>
<dbReference type="GeneTree" id="ENSGT00390000010822"/>
<dbReference type="GO" id="GO:0021549">
    <property type="term" value="P:cerebellum development"/>
    <property type="evidence" value="ECO:0007669"/>
    <property type="project" value="Ensembl"/>
</dbReference>
<organism evidence="2 3">
    <name type="scientific">Gasterosteus aculeatus aculeatus</name>
    <name type="common">three-spined stickleback</name>
    <dbReference type="NCBI Taxonomy" id="481459"/>
    <lineage>
        <taxon>Eukaryota</taxon>
        <taxon>Metazoa</taxon>
        <taxon>Chordata</taxon>
        <taxon>Craniata</taxon>
        <taxon>Vertebrata</taxon>
        <taxon>Euteleostomi</taxon>
        <taxon>Actinopterygii</taxon>
        <taxon>Neopterygii</taxon>
        <taxon>Teleostei</taxon>
        <taxon>Neoteleostei</taxon>
        <taxon>Acanthomorphata</taxon>
        <taxon>Eupercaria</taxon>
        <taxon>Perciformes</taxon>
        <taxon>Cottioidei</taxon>
        <taxon>Gasterosteales</taxon>
        <taxon>Gasterosteidae</taxon>
        <taxon>Gasterosteus</taxon>
    </lineage>
</organism>
<reference evidence="2" key="3">
    <citation type="submission" date="2025-09" db="UniProtKB">
        <authorList>
            <consortium name="Ensembl"/>
        </authorList>
    </citation>
    <scope>IDENTIFICATION</scope>
</reference>
<name>A0AAQ4QLJ1_GASAC</name>
<dbReference type="Proteomes" id="UP000007635">
    <property type="component" value="Chromosome VII"/>
</dbReference>
<dbReference type="Ensembl" id="ENSGACT00000084776.1">
    <property type="protein sequence ID" value="ENSGACP00000052129.1"/>
    <property type="gene ID" value="ENSGACG00000020244.2"/>
</dbReference>
<dbReference type="AlphaFoldDB" id="A0AAQ4QLJ1"/>
<keyword evidence="3" id="KW-1185">Reference proteome</keyword>
<reference evidence="2" key="2">
    <citation type="submission" date="2025-08" db="UniProtKB">
        <authorList>
            <consortium name="Ensembl"/>
        </authorList>
    </citation>
    <scope>IDENTIFICATION</scope>
</reference>
<dbReference type="InterPro" id="IPR048371">
    <property type="entry name" value="ZNHIT3_C"/>
</dbReference>
<evidence type="ECO:0000259" key="1">
    <source>
        <dbReference type="Pfam" id="PF21373"/>
    </source>
</evidence>
<evidence type="ECO:0000313" key="2">
    <source>
        <dbReference type="Ensembl" id="ENSGACP00000052129.1"/>
    </source>
</evidence>
<evidence type="ECO:0000313" key="3">
    <source>
        <dbReference type="Proteomes" id="UP000007635"/>
    </source>
</evidence>
<sequence>MLLYYYTIYYSYYVTSCDNIWRTYCVGHRPLINHWNLCLSIDTCLPVERPAPIDPEATDSFNTETWTVEDLLHEEDIIDKVPLQRLKLLGQSKELRDVLCNPHLRELLRSIDGADSKADAMKAAMQEPLFVEFSDRCLKIVENEAKSCNEDEVF</sequence>
<feature type="domain" description="Zinc finger HIT" evidence="1">
    <location>
        <begin position="84"/>
        <end position="141"/>
    </location>
</feature>
<protein>
    <submittedName>
        <fullName evidence="2">Zinc finger, HIT-type containing 3</fullName>
    </submittedName>
</protein>
<reference evidence="2 3" key="1">
    <citation type="journal article" date="2021" name="G3 (Bethesda)">
        <title>Improved contiguity of the threespine stickleback genome using long-read sequencing.</title>
        <authorList>
            <person name="Nath S."/>
            <person name="Shaw D.E."/>
            <person name="White M.A."/>
        </authorList>
    </citation>
    <scope>NUCLEOTIDE SEQUENCE [LARGE SCALE GENOMIC DNA]</scope>
    <source>
        <strain evidence="2 3">Lake Benthic</strain>
    </source>
</reference>